<accession>A0A5Q6S4M3</accession>
<evidence type="ECO:0000313" key="4">
    <source>
        <dbReference type="Proteomes" id="UP000307768"/>
    </source>
</evidence>
<sequence length="197" mass="22022">MRRLVEAVMALALLAALAPLLILIGVIVRIESGRPVIFRQVRVGRDGREFEILKFRTMRPEGGTAEGAVTVAGDPRITVVGGVLRRTKLDELPQLVNVLRGDMAFVGPRPELPRYVALWPDELRWEILSVAPGITDPASIAFRDEPALLAQQREPERYYREIVLPQKATMYAEYVRGRCLRTDLRIVARTVEALVAG</sequence>
<protein>
    <submittedName>
        <fullName evidence="3">Sugar transferase</fullName>
    </submittedName>
</protein>
<evidence type="ECO:0000313" key="3">
    <source>
        <dbReference type="EMBL" id="KAA1425342.1"/>
    </source>
</evidence>
<dbReference type="GO" id="GO:0016780">
    <property type="term" value="F:phosphotransferase activity, for other substituted phosphate groups"/>
    <property type="evidence" value="ECO:0007669"/>
    <property type="project" value="TreeGrafter"/>
</dbReference>
<dbReference type="RefSeq" id="WP_149768517.1">
    <property type="nucleotide sequence ID" value="NZ_VDFQ02000001.1"/>
</dbReference>
<comment type="similarity">
    <text evidence="1">Belongs to the bacterial sugar transferase family.</text>
</comment>
<gene>
    <name evidence="3" type="ORF">FE697_005670</name>
</gene>
<evidence type="ECO:0000259" key="2">
    <source>
        <dbReference type="Pfam" id="PF02397"/>
    </source>
</evidence>
<name>A0A5Q6S4M3_9ACTN</name>
<evidence type="ECO:0000256" key="1">
    <source>
        <dbReference type="ARBA" id="ARBA00006464"/>
    </source>
</evidence>
<dbReference type="OrthoDB" id="9808602at2"/>
<reference evidence="3 4" key="1">
    <citation type="submission" date="2019-09" db="EMBL/GenBank/DDBJ databases">
        <title>Mumia zhuanghuii sp. nov. isolated from the intestinal contents of plateau pika (Ochotona curzoniae) in the Qinghai-Tibet plateau of China.</title>
        <authorList>
            <person name="Tian Z."/>
        </authorList>
    </citation>
    <scope>NUCLEOTIDE SEQUENCE [LARGE SCALE GENOMIC DNA]</scope>
    <source>
        <strain evidence="4">350</strain>
    </source>
</reference>
<keyword evidence="3" id="KW-0808">Transferase</keyword>
<dbReference type="AlphaFoldDB" id="A0A5Q6S4M3"/>
<dbReference type="Proteomes" id="UP000307768">
    <property type="component" value="Unassembled WGS sequence"/>
</dbReference>
<dbReference type="Pfam" id="PF02397">
    <property type="entry name" value="Bac_transf"/>
    <property type="match status" value="1"/>
</dbReference>
<feature type="domain" description="Bacterial sugar transferase" evidence="2">
    <location>
        <begin position="2"/>
        <end position="195"/>
    </location>
</feature>
<proteinExistence type="inferred from homology"/>
<organism evidence="3 4">
    <name type="scientific">Mumia zhuanghuii</name>
    <dbReference type="NCBI Taxonomy" id="2585211"/>
    <lineage>
        <taxon>Bacteria</taxon>
        <taxon>Bacillati</taxon>
        <taxon>Actinomycetota</taxon>
        <taxon>Actinomycetes</taxon>
        <taxon>Propionibacteriales</taxon>
        <taxon>Nocardioidaceae</taxon>
        <taxon>Mumia</taxon>
    </lineage>
</organism>
<dbReference type="InterPro" id="IPR003362">
    <property type="entry name" value="Bact_transf"/>
</dbReference>
<comment type="caution">
    <text evidence="3">The sequence shown here is derived from an EMBL/GenBank/DDBJ whole genome shotgun (WGS) entry which is preliminary data.</text>
</comment>
<dbReference type="EMBL" id="VDFQ02000001">
    <property type="protein sequence ID" value="KAA1425342.1"/>
    <property type="molecule type" value="Genomic_DNA"/>
</dbReference>
<dbReference type="PANTHER" id="PTHR30576:SF20">
    <property type="entry name" value="QUINOVOSAMINEPHOSPHOTRANSFERAE-RELATED"/>
    <property type="match status" value="1"/>
</dbReference>
<dbReference type="PANTHER" id="PTHR30576">
    <property type="entry name" value="COLANIC BIOSYNTHESIS UDP-GLUCOSE LIPID CARRIER TRANSFERASE"/>
    <property type="match status" value="1"/>
</dbReference>